<dbReference type="OrthoDB" id="3249502at2"/>
<feature type="transmembrane region" description="Helical" evidence="6">
    <location>
        <begin position="326"/>
        <end position="347"/>
    </location>
</feature>
<keyword evidence="2" id="KW-1003">Cell membrane</keyword>
<dbReference type="PANTHER" id="PTHR30250:SF11">
    <property type="entry name" value="O-ANTIGEN TRANSPORTER-RELATED"/>
    <property type="match status" value="1"/>
</dbReference>
<evidence type="ECO:0000256" key="3">
    <source>
        <dbReference type="ARBA" id="ARBA00022692"/>
    </source>
</evidence>
<evidence type="ECO:0000313" key="8">
    <source>
        <dbReference type="Proteomes" id="UP000198943"/>
    </source>
</evidence>
<keyword evidence="3 6" id="KW-0812">Transmembrane</keyword>
<accession>A0A1G6HML9</accession>
<feature type="transmembrane region" description="Helical" evidence="6">
    <location>
        <begin position="12"/>
        <end position="31"/>
    </location>
</feature>
<sequence>MSKLKLFIENFLVYGLGGIISKIIPFVMIPIMTRLMPSTDYFGISDLSNTVVQFGSAFAIMGMYDAMYRMFFEKEEVSFQKRVCSTALVFTFCTSLVIFLLMVLLRETIATYFFSEAKYAYVVYLSAMATLVGGTNAIIAAPTRMQNKRKVFLVANTAGPLISYAVAVPLLLAGYYVIALPLAGVVSGLTVEIAFGILNRSWFDVTKFDKALLKEMLMIAIPLLPNFLIYWVFDSSNKVMITNMIGIGAAGVYSVGSKLGHASQLIYTAFAGGWQYFAFSTMKEENQVQNNSLVFEYLGVISFVATAFACAWSYELFHFLFTKDYWPGYVIAPYLFLAPLLLMLFQVASNQFLVIKRTWPCMLILSAGAIVNIVLNQWLIPLIGIEGAAIDTLLGYVVTDVVLVLVLLKIKLIVVSRRFLFVAFMMLVYFLVWRLLIPANIVAGTAMAVAFLVICLLLYREVVRMLAGKVKAKTKR</sequence>
<feature type="transmembrane region" description="Helical" evidence="6">
    <location>
        <begin position="293"/>
        <end position="314"/>
    </location>
</feature>
<keyword evidence="8" id="KW-1185">Reference proteome</keyword>
<comment type="subcellular location">
    <subcellularLocation>
        <location evidence="1">Cell membrane</location>
        <topology evidence="1">Multi-pass membrane protein</topology>
    </subcellularLocation>
</comment>
<dbReference type="PANTHER" id="PTHR30250">
    <property type="entry name" value="PST FAMILY PREDICTED COLANIC ACID TRANSPORTER"/>
    <property type="match status" value="1"/>
</dbReference>
<organism evidence="7 8">
    <name type="scientific">Succiniclasticum ruminis</name>
    <dbReference type="NCBI Taxonomy" id="40841"/>
    <lineage>
        <taxon>Bacteria</taxon>
        <taxon>Bacillati</taxon>
        <taxon>Bacillota</taxon>
        <taxon>Negativicutes</taxon>
        <taxon>Acidaminococcales</taxon>
        <taxon>Acidaminococcaceae</taxon>
        <taxon>Succiniclasticum</taxon>
    </lineage>
</organism>
<proteinExistence type="predicted"/>
<evidence type="ECO:0000313" key="7">
    <source>
        <dbReference type="EMBL" id="SDB95444.1"/>
    </source>
</evidence>
<feature type="transmembrane region" description="Helical" evidence="6">
    <location>
        <begin position="178"/>
        <end position="199"/>
    </location>
</feature>
<feature type="transmembrane region" description="Helical" evidence="6">
    <location>
        <begin position="83"/>
        <end position="104"/>
    </location>
</feature>
<feature type="transmembrane region" description="Helical" evidence="6">
    <location>
        <begin position="119"/>
        <end position="139"/>
    </location>
</feature>
<dbReference type="GO" id="GO:0005886">
    <property type="term" value="C:plasma membrane"/>
    <property type="evidence" value="ECO:0007669"/>
    <property type="project" value="UniProtKB-SubCell"/>
</dbReference>
<feature type="transmembrane region" description="Helical" evidence="6">
    <location>
        <begin position="51"/>
        <end position="71"/>
    </location>
</feature>
<dbReference type="InterPro" id="IPR050833">
    <property type="entry name" value="Poly_Biosynth_Transport"/>
</dbReference>
<feature type="transmembrane region" description="Helical" evidence="6">
    <location>
        <begin position="211"/>
        <end position="233"/>
    </location>
</feature>
<feature type="transmembrane region" description="Helical" evidence="6">
    <location>
        <begin position="359"/>
        <end position="379"/>
    </location>
</feature>
<keyword evidence="4 6" id="KW-1133">Transmembrane helix</keyword>
<dbReference type="Pfam" id="PF13440">
    <property type="entry name" value="Polysacc_synt_3"/>
    <property type="match status" value="1"/>
</dbReference>
<evidence type="ECO:0000256" key="4">
    <source>
        <dbReference type="ARBA" id="ARBA00022989"/>
    </source>
</evidence>
<dbReference type="AlphaFoldDB" id="A0A1G6HML9"/>
<feature type="transmembrane region" description="Helical" evidence="6">
    <location>
        <begin position="442"/>
        <end position="459"/>
    </location>
</feature>
<evidence type="ECO:0000256" key="1">
    <source>
        <dbReference type="ARBA" id="ARBA00004651"/>
    </source>
</evidence>
<feature type="transmembrane region" description="Helical" evidence="6">
    <location>
        <begin position="151"/>
        <end position="172"/>
    </location>
</feature>
<gene>
    <name evidence="7" type="ORF">SAMN04487864_10196</name>
</gene>
<evidence type="ECO:0000256" key="2">
    <source>
        <dbReference type="ARBA" id="ARBA00022475"/>
    </source>
</evidence>
<feature type="transmembrane region" description="Helical" evidence="6">
    <location>
        <begin position="385"/>
        <end position="407"/>
    </location>
</feature>
<protein>
    <submittedName>
        <fullName evidence="7">Membrane protein involved in the export of O-antigen and teichoic acid</fullName>
    </submittedName>
</protein>
<dbReference type="Proteomes" id="UP000198943">
    <property type="component" value="Unassembled WGS sequence"/>
</dbReference>
<dbReference type="RefSeq" id="WP_093728886.1">
    <property type="nucleotide sequence ID" value="NZ_FMYW01000001.1"/>
</dbReference>
<evidence type="ECO:0000256" key="5">
    <source>
        <dbReference type="ARBA" id="ARBA00023136"/>
    </source>
</evidence>
<keyword evidence="5 6" id="KW-0472">Membrane</keyword>
<feature type="transmembrane region" description="Helical" evidence="6">
    <location>
        <begin position="419"/>
        <end position="436"/>
    </location>
</feature>
<evidence type="ECO:0000256" key="6">
    <source>
        <dbReference type="SAM" id="Phobius"/>
    </source>
</evidence>
<name>A0A1G6HML9_9FIRM</name>
<reference evidence="8" key="1">
    <citation type="submission" date="2016-10" db="EMBL/GenBank/DDBJ databases">
        <authorList>
            <person name="Varghese N."/>
            <person name="Submissions S."/>
        </authorList>
    </citation>
    <scope>NUCLEOTIDE SEQUENCE [LARGE SCALE GENOMIC DNA]</scope>
    <source>
        <strain evidence="8">DSM 11005</strain>
    </source>
</reference>
<dbReference type="EMBL" id="FMYW01000001">
    <property type="protein sequence ID" value="SDB95444.1"/>
    <property type="molecule type" value="Genomic_DNA"/>
</dbReference>